<gene>
    <name evidence="2" type="ORF">TeGR_g6771</name>
</gene>
<evidence type="ECO:0000313" key="2">
    <source>
        <dbReference type="EMBL" id="GMI36316.1"/>
    </source>
</evidence>
<feature type="transmembrane region" description="Helical" evidence="1">
    <location>
        <begin position="494"/>
        <end position="514"/>
    </location>
</feature>
<feature type="transmembrane region" description="Helical" evidence="1">
    <location>
        <begin position="534"/>
        <end position="556"/>
    </location>
</feature>
<keyword evidence="1" id="KW-0812">Transmembrane</keyword>
<accession>A0ABQ6N014</accession>
<organism evidence="2 3">
    <name type="scientific">Tetraparma gracilis</name>
    <dbReference type="NCBI Taxonomy" id="2962635"/>
    <lineage>
        <taxon>Eukaryota</taxon>
        <taxon>Sar</taxon>
        <taxon>Stramenopiles</taxon>
        <taxon>Ochrophyta</taxon>
        <taxon>Bolidophyceae</taxon>
        <taxon>Parmales</taxon>
        <taxon>Triparmaceae</taxon>
        <taxon>Tetraparma</taxon>
    </lineage>
</organism>
<keyword evidence="1" id="KW-1133">Transmembrane helix</keyword>
<name>A0ABQ6N014_9STRA</name>
<keyword evidence="3" id="KW-1185">Reference proteome</keyword>
<protein>
    <submittedName>
        <fullName evidence="2">Uncharacterized protein</fullName>
    </submittedName>
</protein>
<dbReference type="Proteomes" id="UP001165060">
    <property type="component" value="Unassembled WGS sequence"/>
</dbReference>
<feature type="transmembrane region" description="Helical" evidence="1">
    <location>
        <begin position="568"/>
        <end position="588"/>
    </location>
</feature>
<proteinExistence type="predicted"/>
<evidence type="ECO:0000313" key="3">
    <source>
        <dbReference type="Proteomes" id="UP001165060"/>
    </source>
</evidence>
<feature type="transmembrane region" description="Helical" evidence="1">
    <location>
        <begin position="295"/>
        <end position="313"/>
    </location>
</feature>
<sequence length="710" mass="78236">MTSGIHKAYQDDQKHRSVPVDPEFYDMVDGNIIGILMDTCKPLFDLVSGAHEDEDPEALKPADLMMSVAKLIVAAGFKMKEQARQEMAEEDLGGGMFDEDVVNMREGAAKCLLPQQYTAEERETLDKQLAEFNAPAKALKKYKTGMKLLQTQTYDDGHGMKVFLDEFLFHIFRNKMQVGASQTSFSVNTPLVALTANEAGRIGRSLVNILMANATGEAAVDELIGNYEALGELESEYSWFRPMMNAIAVELMSKVAYSVKVRAAIGAGVSMADTASDAYMINNFFNSGRAGTAKALLGMVGANLLCQSLVVYVQTAGLKKNRWRATIFEILSVVTFSKPGLDAYRVASGAEQESAMPPLMEMTSTKISELVCEGLPGLILQLVALLRAENKGDVSAIVSLLISSASTALTATTIFYDNETHPTNKKRFPDWIGLVPDAGRTEAFAAAFLLSAFQVIAKAAATALLAVTNGTWLLAYMATDHAVHLMYRICRRDMLVFTATPLPYVFSSLLFTGFKVVGDFTGSLNVRLPLLLGGSYFAANLVMSHASVFVAIYLYSEYAEDSNKIPSRYLWEGAAGLLAAWVTTFAFFTTRVAVPRLRYTLWSPATAKQVTIERFTKGKDDESKLGILRCQRLMWEAEIGGEVKKWTLENWARWTEEAPEWFNEQMIGCVHDEYIPPQFLAQLGGANRERRGSANVSVRESMRRASFSAE</sequence>
<evidence type="ECO:0000256" key="1">
    <source>
        <dbReference type="SAM" id="Phobius"/>
    </source>
</evidence>
<feature type="transmembrane region" description="Helical" evidence="1">
    <location>
        <begin position="394"/>
        <end position="416"/>
    </location>
</feature>
<keyword evidence="1" id="KW-0472">Membrane</keyword>
<comment type="caution">
    <text evidence="2">The sequence shown here is derived from an EMBL/GenBank/DDBJ whole genome shotgun (WGS) entry which is preliminary data.</text>
</comment>
<reference evidence="2 3" key="1">
    <citation type="journal article" date="2023" name="Commun. Biol.">
        <title>Genome analysis of Parmales, the sister group of diatoms, reveals the evolutionary specialization of diatoms from phago-mixotrophs to photoautotrophs.</title>
        <authorList>
            <person name="Ban H."/>
            <person name="Sato S."/>
            <person name="Yoshikawa S."/>
            <person name="Yamada K."/>
            <person name="Nakamura Y."/>
            <person name="Ichinomiya M."/>
            <person name="Sato N."/>
            <person name="Blanc-Mathieu R."/>
            <person name="Endo H."/>
            <person name="Kuwata A."/>
            <person name="Ogata H."/>
        </authorList>
    </citation>
    <scope>NUCLEOTIDE SEQUENCE [LARGE SCALE GENOMIC DNA]</scope>
</reference>
<dbReference type="EMBL" id="BRYB01003420">
    <property type="protein sequence ID" value="GMI36316.1"/>
    <property type="molecule type" value="Genomic_DNA"/>
</dbReference>